<accession>A0A0L0CH68</accession>
<protein>
    <submittedName>
        <fullName evidence="2">Uncharacterized protein</fullName>
    </submittedName>
</protein>
<dbReference type="OrthoDB" id="8006630at2759"/>
<evidence type="ECO:0000313" key="2">
    <source>
        <dbReference type="EMBL" id="KNC30834.1"/>
    </source>
</evidence>
<feature type="transmembrane region" description="Helical" evidence="1">
    <location>
        <begin position="25"/>
        <end position="47"/>
    </location>
</feature>
<dbReference type="EMBL" id="JRES01000487">
    <property type="protein sequence ID" value="KNC30834.1"/>
    <property type="molecule type" value="Genomic_DNA"/>
</dbReference>
<keyword evidence="1" id="KW-0472">Membrane</keyword>
<evidence type="ECO:0000256" key="1">
    <source>
        <dbReference type="SAM" id="Phobius"/>
    </source>
</evidence>
<keyword evidence="3" id="KW-1185">Reference proteome</keyword>
<evidence type="ECO:0000313" key="3">
    <source>
        <dbReference type="Proteomes" id="UP000037069"/>
    </source>
</evidence>
<dbReference type="AlphaFoldDB" id="A0A0L0CH68"/>
<dbReference type="Proteomes" id="UP000037069">
    <property type="component" value="Unassembled WGS sequence"/>
</dbReference>
<reference evidence="2 3" key="1">
    <citation type="journal article" date="2015" name="Nat. Commun.">
        <title>Lucilia cuprina genome unlocks parasitic fly biology to underpin future interventions.</title>
        <authorList>
            <person name="Anstead C.A."/>
            <person name="Korhonen P.K."/>
            <person name="Young N.D."/>
            <person name="Hall R.S."/>
            <person name="Jex A.R."/>
            <person name="Murali S.C."/>
            <person name="Hughes D.S."/>
            <person name="Lee S.F."/>
            <person name="Perry T."/>
            <person name="Stroehlein A.J."/>
            <person name="Ansell B.R."/>
            <person name="Breugelmans B."/>
            <person name="Hofmann A."/>
            <person name="Qu J."/>
            <person name="Dugan S."/>
            <person name="Lee S.L."/>
            <person name="Chao H."/>
            <person name="Dinh H."/>
            <person name="Han Y."/>
            <person name="Doddapaneni H.V."/>
            <person name="Worley K.C."/>
            <person name="Muzny D.M."/>
            <person name="Ioannidis P."/>
            <person name="Waterhouse R.M."/>
            <person name="Zdobnov E.M."/>
            <person name="James P.J."/>
            <person name="Bagnall N.H."/>
            <person name="Kotze A.C."/>
            <person name="Gibbs R.A."/>
            <person name="Richards S."/>
            <person name="Batterham P."/>
            <person name="Gasser R.B."/>
        </authorList>
    </citation>
    <scope>NUCLEOTIDE SEQUENCE [LARGE SCALE GENOMIC DNA]</scope>
    <source>
        <strain evidence="2 3">LS</strain>
        <tissue evidence="2">Full body</tissue>
    </source>
</reference>
<keyword evidence="1" id="KW-1133">Transmembrane helix</keyword>
<keyword evidence="1" id="KW-0812">Transmembrane</keyword>
<feature type="transmembrane region" description="Helical" evidence="1">
    <location>
        <begin position="59"/>
        <end position="79"/>
    </location>
</feature>
<name>A0A0L0CH68_LUCCU</name>
<sequence>NHNTRTKFGNTNNCWSHHICDRKAYPWLIFCGAFVFATLRKVIYAIIDSAKGKISGEETAARITTFLLITIVEGVIYWFSLTVYKKLRNEAKSAKSDYTSVPNSSV</sequence>
<gene>
    <name evidence="2" type="ORF">FF38_01599</name>
</gene>
<feature type="non-terminal residue" evidence="2">
    <location>
        <position position="1"/>
    </location>
</feature>
<comment type="caution">
    <text evidence="2">The sequence shown here is derived from an EMBL/GenBank/DDBJ whole genome shotgun (WGS) entry which is preliminary data.</text>
</comment>
<proteinExistence type="predicted"/>
<organism evidence="2 3">
    <name type="scientific">Lucilia cuprina</name>
    <name type="common">Green bottle fly</name>
    <name type="synonym">Australian sheep blowfly</name>
    <dbReference type="NCBI Taxonomy" id="7375"/>
    <lineage>
        <taxon>Eukaryota</taxon>
        <taxon>Metazoa</taxon>
        <taxon>Ecdysozoa</taxon>
        <taxon>Arthropoda</taxon>
        <taxon>Hexapoda</taxon>
        <taxon>Insecta</taxon>
        <taxon>Pterygota</taxon>
        <taxon>Neoptera</taxon>
        <taxon>Endopterygota</taxon>
        <taxon>Diptera</taxon>
        <taxon>Brachycera</taxon>
        <taxon>Muscomorpha</taxon>
        <taxon>Oestroidea</taxon>
        <taxon>Calliphoridae</taxon>
        <taxon>Luciliinae</taxon>
        <taxon>Lucilia</taxon>
    </lineage>
</organism>